<dbReference type="EMBL" id="MIGC01000923">
    <property type="protein sequence ID" value="PHJ23943.1"/>
    <property type="molecule type" value="Genomic_DNA"/>
</dbReference>
<evidence type="ECO:0000256" key="1">
    <source>
        <dbReference type="SAM" id="Phobius"/>
    </source>
</evidence>
<keyword evidence="1" id="KW-0472">Membrane</keyword>
<evidence type="ECO:0000313" key="3">
    <source>
        <dbReference type="Proteomes" id="UP000221165"/>
    </source>
</evidence>
<proteinExistence type="predicted"/>
<comment type="caution">
    <text evidence="2">The sequence shown here is derived from an EMBL/GenBank/DDBJ whole genome shotgun (WGS) entry which is preliminary data.</text>
</comment>
<name>A0A2C6LA44_9APIC</name>
<keyword evidence="1" id="KW-0812">Transmembrane</keyword>
<evidence type="ECO:0000313" key="2">
    <source>
        <dbReference type="EMBL" id="PHJ23943.1"/>
    </source>
</evidence>
<evidence type="ECO:0008006" key="4">
    <source>
        <dbReference type="Google" id="ProtNLM"/>
    </source>
</evidence>
<sequence length="54" mass="6272">MSSSYDRGMVAVVLGEIAVVWSLYEHKGTFFFFFQVFLLDLFVVILPSMYTTRI</sequence>
<dbReference type="Proteomes" id="UP000221165">
    <property type="component" value="Unassembled WGS sequence"/>
</dbReference>
<dbReference type="VEuPathDB" id="ToxoDB:CSUI_002204"/>
<reference evidence="2 3" key="1">
    <citation type="journal article" date="2017" name="Int. J. Parasitol.">
        <title>The genome of the protozoan parasite Cystoisospora suis and a reverse vaccinology approach to identify vaccine candidates.</title>
        <authorList>
            <person name="Palmieri N."/>
            <person name="Shrestha A."/>
            <person name="Ruttkowski B."/>
            <person name="Beck T."/>
            <person name="Vogl C."/>
            <person name="Tomley F."/>
            <person name="Blake D.P."/>
            <person name="Joachim A."/>
        </authorList>
    </citation>
    <scope>NUCLEOTIDE SEQUENCE [LARGE SCALE GENOMIC DNA]</scope>
    <source>
        <strain evidence="2 3">Wien I</strain>
    </source>
</reference>
<accession>A0A2C6LA44</accession>
<keyword evidence="1" id="KW-1133">Transmembrane helix</keyword>
<feature type="transmembrane region" description="Helical" evidence="1">
    <location>
        <begin position="30"/>
        <end position="50"/>
    </location>
</feature>
<dbReference type="GeneID" id="94425617"/>
<dbReference type="RefSeq" id="XP_067925617.1">
    <property type="nucleotide sequence ID" value="XM_068062406.1"/>
</dbReference>
<protein>
    <recommendedName>
        <fullName evidence="4">Transmembrane protein</fullName>
    </recommendedName>
</protein>
<gene>
    <name evidence="2" type="ORF">CSUI_002204</name>
</gene>
<dbReference type="AlphaFoldDB" id="A0A2C6LA44"/>
<organism evidence="2 3">
    <name type="scientific">Cystoisospora suis</name>
    <dbReference type="NCBI Taxonomy" id="483139"/>
    <lineage>
        <taxon>Eukaryota</taxon>
        <taxon>Sar</taxon>
        <taxon>Alveolata</taxon>
        <taxon>Apicomplexa</taxon>
        <taxon>Conoidasida</taxon>
        <taxon>Coccidia</taxon>
        <taxon>Eucoccidiorida</taxon>
        <taxon>Eimeriorina</taxon>
        <taxon>Sarcocystidae</taxon>
        <taxon>Cystoisospora</taxon>
    </lineage>
</organism>
<keyword evidence="3" id="KW-1185">Reference proteome</keyword>